<dbReference type="EMBL" id="MCHY01000008">
    <property type="protein sequence ID" value="RKD23971.1"/>
    <property type="molecule type" value="Genomic_DNA"/>
</dbReference>
<dbReference type="Proteomes" id="UP000284219">
    <property type="component" value="Unassembled WGS sequence"/>
</dbReference>
<evidence type="ECO:0000313" key="2">
    <source>
        <dbReference type="Proteomes" id="UP000284219"/>
    </source>
</evidence>
<dbReference type="OrthoDB" id="2679622at2"/>
<dbReference type="RefSeq" id="WP_120189205.1">
    <property type="nucleotide sequence ID" value="NZ_MCHY01000008.1"/>
</dbReference>
<dbReference type="AlphaFoldDB" id="A0A419SIX8"/>
<reference evidence="1 2" key="1">
    <citation type="submission" date="2016-08" db="EMBL/GenBank/DDBJ databases">
        <title>Novel Firmicute Genomes.</title>
        <authorList>
            <person name="Poppleton D.I."/>
            <person name="Gribaldo S."/>
        </authorList>
    </citation>
    <scope>NUCLEOTIDE SEQUENCE [LARGE SCALE GENOMIC DNA]</scope>
    <source>
        <strain evidence="1 2">RAOx-1</strain>
    </source>
</reference>
<protein>
    <recommendedName>
        <fullName evidence="3">DUF2533 domain-containing protein</fullName>
    </recommendedName>
</protein>
<proteinExistence type="predicted"/>
<keyword evidence="2" id="KW-1185">Reference proteome</keyword>
<evidence type="ECO:0000313" key="1">
    <source>
        <dbReference type="EMBL" id="RKD23971.1"/>
    </source>
</evidence>
<gene>
    <name evidence="1" type="ORF">BEP19_06005</name>
</gene>
<dbReference type="InterPro" id="IPR019688">
    <property type="entry name" value="DUF2533"/>
</dbReference>
<name>A0A419SIX8_9BACL</name>
<evidence type="ECO:0008006" key="3">
    <source>
        <dbReference type="Google" id="ProtNLM"/>
    </source>
</evidence>
<organism evidence="1 2">
    <name type="scientific">Ammoniphilus oxalaticus</name>
    <dbReference type="NCBI Taxonomy" id="66863"/>
    <lineage>
        <taxon>Bacteria</taxon>
        <taxon>Bacillati</taxon>
        <taxon>Bacillota</taxon>
        <taxon>Bacilli</taxon>
        <taxon>Bacillales</taxon>
        <taxon>Paenibacillaceae</taxon>
        <taxon>Aneurinibacillus group</taxon>
        <taxon>Ammoniphilus</taxon>
    </lineage>
</organism>
<sequence>MGVHLEISKNVKSIRQIIGEYKRLDGLREREIEEAIQRAKQKETFSVESINRVTEALNQYAATHHLPLRKQVTVDMINEICHQA</sequence>
<accession>A0A419SIX8</accession>
<dbReference type="Pfam" id="PF10752">
    <property type="entry name" value="DUF2533"/>
    <property type="match status" value="1"/>
</dbReference>
<comment type="caution">
    <text evidence="1">The sequence shown here is derived from an EMBL/GenBank/DDBJ whole genome shotgun (WGS) entry which is preliminary data.</text>
</comment>